<dbReference type="Pfam" id="PF12570">
    <property type="entry name" value="DUF3750"/>
    <property type="match status" value="1"/>
</dbReference>
<proteinExistence type="predicted"/>
<reference evidence="1 2" key="1">
    <citation type="submission" date="2018-06" db="EMBL/GenBank/DDBJ databases">
        <title>Nitrincola tibetense sp. nov., isolated from Lake XuguoCo on Tibetan Plateau.</title>
        <authorList>
            <person name="Xing P."/>
        </authorList>
    </citation>
    <scope>NUCLEOTIDE SEQUENCE [LARGE SCALE GENOMIC DNA]</scope>
    <source>
        <strain evidence="2">xg18</strain>
    </source>
</reference>
<evidence type="ECO:0000313" key="1">
    <source>
        <dbReference type="EMBL" id="RAU18632.1"/>
    </source>
</evidence>
<dbReference type="RefSeq" id="WP_112158737.1">
    <property type="nucleotide sequence ID" value="NZ_QKRX01000004.1"/>
</dbReference>
<dbReference type="InterPro" id="IPR022224">
    <property type="entry name" value="DUF3750"/>
</dbReference>
<dbReference type="OrthoDB" id="199084at2"/>
<dbReference type="AlphaFoldDB" id="A0A364NNN6"/>
<evidence type="ECO:0000313" key="2">
    <source>
        <dbReference type="Proteomes" id="UP000250744"/>
    </source>
</evidence>
<organism evidence="1 2">
    <name type="scientific">Nitrincola tibetensis</name>
    <dbReference type="NCBI Taxonomy" id="2219697"/>
    <lineage>
        <taxon>Bacteria</taxon>
        <taxon>Pseudomonadati</taxon>
        <taxon>Pseudomonadota</taxon>
        <taxon>Gammaproteobacteria</taxon>
        <taxon>Oceanospirillales</taxon>
        <taxon>Oceanospirillaceae</taxon>
        <taxon>Nitrincola</taxon>
    </lineage>
</organism>
<dbReference type="Proteomes" id="UP000250744">
    <property type="component" value="Unassembled WGS sequence"/>
</dbReference>
<sequence>MKRLLSAVLWVLLIFIVPVGCALVSHNTNDERPKDWQTARRDSAGIAPDPATTSEAIIQVYAARAFRWRGALGVHTWIAVKPQNQDYFTRLEVIGFNVVRGRGGDAVRVARGVADGYWYGSYPLLLRDIRGGSEVDHLIEQLYQAAEEYPHKGEYRLWPGPNSNTFIAYLGREVPELRLNLPSTAIGKDYLPEGRFVATAPSGTGVQVSMSGLLGLIAAPEEGLEVNLLGLSAGIDFWPIAINLPGVGRLGMPVEAVR</sequence>
<keyword evidence="2" id="KW-1185">Reference proteome</keyword>
<gene>
    <name evidence="1" type="ORF">DN062_07650</name>
</gene>
<comment type="caution">
    <text evidence="1">The sequence shown here is derived from an EMBL/GenBank/DDBJ whole genome shotgun (WGS) entry which is preliminary data.</text>
</comment>
<accession>A0A364NNN6</accession>
<name>A0A364NNN6_9GAMM</name>
<protein>
    <submittedName>
        <fullName evidence="1">DUF3750 domain-containing protein</fullName>
    </submittedName>
</protein>
<dbReference type="EMBL" id="QKRX01000004">
    <property type="protein sequence ID" value="RAU18632.1"/>
    <property type="molecule type" value="Genomic_DNA"/>
</dbReference>